<dbReference type="RefSeq" id="XP_003580486.2">
    <property type="nucleotide sequence ID" value="XM_003580438.4"/>
</dbReference>
<keyword evidence="9 10" id="KW-0472">Membrane</keyword>
<evidence type="ECO:0000313" key="12">
    <source>
        <dbReference type="EnsemblPlants" id="PNT61796"/>
    </source>
</evidence>
<dbReference type="Gramene" id="PNT61796">
    <property type="protein sequence ID" value="PNT61796"/>
    <property type="gene ID" value="BRADI_5g20780v3"/>
</dbReference>
<dbReference type="EMBL" id="CM000884">
    <property type="protein sequence ID" value="PNT61796.1"/>
    <property type="molecule type" value="Genomic_DNA"/>
</dbReference>
<protein>
    <recommendedName>
        <fullName evidence="3 10">Protein-S-isoprenylcysteine O-methyltransferase</fullName>
        <ecNumber evidence="3 10">2.1.1.100</ecNumber>
    </recommendedName>
</protein>
<keyword evidence="6 10" id="KW-0949">S-adenosyl-L-methionine</keyword>
<evidence type="ECO:0000256" key="5">
    <source>
        <dbReference type="ARBA" id="ARBA00022679"/>
    </source>
</evidence>
<dbReference type="PANTHER" id="PTHR12714">
    <property type="entry name" value="PROTEIN-S ISOPRENYLCYSTEINE O-METHYLTRANSFERASE"/>
    <property type="match status" value="1"/>
</dbReference>
<dbReference type="PANTHER" id="PTHR12714:SF9">
    <property type="entry name" value="PROTEIN-S-ISOPRENYLCYSTEINE O-METHYLTRANSFERASE"/>
    <property type="match status" value="1"/>
</dbReference>
<dbReference type="GeneID" id="100846368"/>
<keyword evidence="10" id="KW-0256">Endoplasmic reticulum</keyword>
<feature type="transmembrane region" description="Helical" evidence="10">
    <location>
        <begin position="229"/>
        <end position="254"/>
    </location>
</feature>
<evidence type="ECO:0000313" key="11">
    <source>
        <dbReference type="EMBL" id="PNT61796.1"/>
    </source>
</evidence>
<comment type="cofactor">
    <cofactor evidence="10">
        <name>Zn(2+)</name>
        <dbReference type="ChEBI" id="CHEBI:29105"/>
    </cofactor>
    <text evidence="10">Divalent metal cations. Probably Zn(2+).</text>
</comment>
<evidence type="ECO:0000256" key="1">
    <source>
        <dbReference type="ARBA" id="ARBA00004141"/>
    </source>
</evidence>
<keyword evidence="5" id="KW-0808">Transferase</keyword>
<dbReference type="PROSITE" id="PS51564">
    <property type="entry name" value="SAM_ICMT"/>
    <property type="match status" value="1"/>
</dbReference>
<evidence type="ECO:0000256" key="8">
    <source>
        <dbReference type="ARBA" id="ARBA00022989"/>
    </source>
</evidence>
<dbReference type="GO" id="GO:0032259">
    <property type="term" value="P:methylation"/>
    <property type="evidence" value="ECO:0007669"/>
    <property type="project" value="UniProtKB-KW"/>
</dbReference>
<reference evidence="11 12" key="1">
    <citation type="journal article" date="2010" name="Nature">
        <title>Genome sequencing and analysis of the model grass Brachypodium distachyon.</title>
        <authorList>
            <consortium name="International Brachypodium Initiative"/>
        </authorList>
    </citation>
    <scope>NUCLEOTIDE SEQUENCE [LARGE SCALE GENOMIC DNA]</scope>
    <source>
        <strain evidence="11">Bd21</strain>
        <strain evidence="12">cv. Bd21</strain>
    </source>
</reference>
<keyword evidence="13" id="KW-1185">Reference proteome</keyword>
<evidence type="ECO:0000256" key="3">
    <source>
        <dbReference type="ARBA" id="ARBA00012151"/>
    </source>
</evidence>
<dbReference type="InterPro" id="IPR007269">
    <property type="entry name" value="ICMT_MeTrfase"/>
</dbReference>
<evidence type="ECO:0000313" key="13">
    <source>
        <dbReference type="Proteomes" id="UP000008810"/>
    </source>
</evidence>
<dbReference type="Pfam" id="PF04140">
    <property type="entry name" value="ICMT"/>
    <property type="match status" value="1"/>
</dbReference>
<evidence type="ECO:0000256" key="2">
    <source>
        <dbReference type="ARBA" id="ARBA00009140"/>
    </source>
</evidence>
<dbReference type="STRING" id="15368.A0A2K2CIE5"/>
<dbReference type="GO" id="GO:0004671">
    <property type="term" value="F:protein C-terminal S-isoprenylcysteine carboxyl O-methyltransferase activity"/>
    <property type="evidence" value="ECO:0000318"/>
    <property type="project" value="GO_Central"/>
</dbReference>
<dbReference type="GO" id="GO:0005789">
    <property type="term" value="C:endoplasmic reticulum membrane"/>
    <property type="evidence" value="ECO:0007669"/>
    <property type="project" value="UniProtKB-SubCell"/>
</dbReference>
<reference evidence="12" key="3">
    <citation type="submission" date="2018-08" db="UniProtKB">
        <authorList>
            <consortium name="EnsemblPlants"/>
        </authorList>
    </citation>
    <scope>IDENTIFICATION</scope>
    <source>
        <strain evidence="12">cv. Bd21</strain>
    </source>
</reference>
<dbReference type="AlphaFoldDB" id="A0A2K2CIE5"/>
<comment type="similarity">
    <text evidence="2 10">Belongs to the class VI-like SAM-binding methyltransferase superfamily. Isoprenylcysteine carboxyl methyltransferase family.</text>
</comment>
<dbReference type="InterPro" id="IPR025770">
    <property type="entry name" value="PPMT_MeTrfase"/>
</dbReference>
<dbReference type="OrthoDB" id="422086at2759"/>
<dbReference type="ExpressionAtlas" id="A0A2K2CIE5">
    <property type="expression patterns" value="baseline and differential"/>
</dbReference>
<dbReference type="EC" id="2.1.1.100" evidence="3 10"/>
<dbReference type="EnsemblPlants" id="PNT61796">
    <property type="protein sequence ID" value="PNT61796"/>
    <property type="gene ID" value="BRADI_5g20780v3"/>
</dbReference>
<evidence type="ECO:0000256" key="7">
    <source>
        <dbReference type="ARBA" id="ARBA00022692"/>
    </source>
</evidence>
<comment type="subcellular location">
    <subcellularLocation>
        <location evidence="10">Endoplasmic reticulum membrane</location>
        <topology evidence="10">Multi-pass membrane protein</topology>
    </subcellularLocation>
    <subcellularLocation>
        <location evidence="1">Membrane</location>
        <topology evidence="1">Multi-pass membrane protein</topology>
    </subcellularLocation>
</comment>
<evidence type="ECO:0000256" key="4">
    <source>
        <dbReference type="ARBA" id="ARBA00022603"/>
    </source>
</evidence>
<dbReference type="Gene3D" id="1.20.120.1630">
    <property type="match status" value="1"/>
</dbReference>
<accession>A0A2K2CIE5</accession>
<dbReference type="GO" id="GO:0005783">
    <property type="term" value="C:endoplasmic reticulum"/>
    <property type="evidence" value="ECO:0000318"/>
    <property type="project" value="GO_Central"/>
</dbReference>
<gene>
    <name evidence="12" type="primary">LOC100846368</name>
    <name evidence="11" type="ORF">BRADI_5g20780v3</name>
</gene>
<comment type="catalytic activity">
    <reaction evidence="10">
        <text>[protein]-C-terminal S-[(2E,6E)-farnesyl]-L-cysteine + S-adenosyl-L-methionine = [protein]-C-terminal S-[(2E,6E)-farnesyl]-L-cysteine methyl ester + S-adenosyl-L-homocysteine</text>
        <dbReference type="Rhea" id="RHEA:21672"/>
        <dbReference type="Rhea" id="RHEA-COMP:12125"/>
        <dbReference type="Rhea" id="RHEA-COMP:12126"/>
        <dbReference type="ChEBI" id="CHEBI:57856"/>
        <dbReference type="ChEBI" id="CHEBI:59789"/>
        <dbReference type="ChEBI" id="CHEBI:90510"/>
        <dbReference type="ChEBI" id="CHEBI:90511"/>
        <dbReference type="EC" id="2.1.1.100"/>
    </reaction>
</comment>
<comment type="caution">
    <text evidence="10">Lacks conserved residue(s) required for the propagation of feature annotation.</text>
</comment>
<name>A0A2K2CIE5_BRADI</name>
<evidence type="ECO:0000256" key="6">
    <source>
        <dbReference type="ARBA" id="ARBA00022691"/>
    </source>
</evidence>
<organism evidence="11">
    <name type="scientific">Brachypodium distachyon</name>
    <name type="common">Purple false brome</name>
    <name type="synonym">Trachynia distachya</name>
    <dbReference type="NCBI Taxonomy" id="15368"/>
    <lineage>
        <taxon>Eukaryota</taxon>
        <taxon>Viridiplantae</taxon>
        <taxon>Streptophyta</taxon>
        <taxon>Embryophyta</taxon>
        <taxon>Tracheophyta</taxon>
        <taxon>Spermatophyta</taxon>
        <taxon>Magnoliopsida</taxon>
        <taxon>Liliopsida</taxon>
        <taxon>Poales</taxon>
        <taxon>Poaceae</taxon>
        <taxon>BOP clade</taxon>
        <taxon>Pooideae</taxon>
        <taxon>Stipodae</taxon>
        <taxon>Brachypodieae</taxon>
        <taxon>Brachypodium</taxon>
    </lineage>
</organism>
<keyword evidence="7 10" id="KW-0812">Transmembrane</keyword>
<evidence type="ECO:0000256" key="10">
    <source>
        <dbReference type="RuleBase" id="RU362022"/>
    </source>
</evidence>
<sequence>MALGDWDRSLLHPQKRIFVAHSAHASSRGWLLFRHSPGGPTAQHPASPWPSQAFPVPVQVPSESFPMRHLLLPAPRQASPLTAQALSPGASSGPQILALPMAARAQAWQFAAALVFFHGSEYVLAAAFHGHRNVTATSLLISKQYVLAMSFAMLEHLIESIFFPELKGYQFVSNIGLLMVLTGEVIRKIAVVTAGRAFTHVIRIQYEDQHQLITHGVYRFMRHPGYSGFLIWAVGTQLMLCNPVSTVVFALVLWRFFSKRIPYEEFFLRQFFGSQYEEYAGKVHSGLPFIK</sequence>
<keyword evidence="8 10" id="KW-1133">Transmembrane helix</keyword>
<evidence type="ECO:0000256" key="9">
    <source>
        <dbReference type="ARBA" id="ARBA00023136"/>
    </source>
</evidence>
<keyword evidence="4 10" id="KW-0489">Methyltransferase</keyword>
<proteinExistence type="inferred from homology"/>
<dbReference type="Proteomes" id="UP000008810">
    <property type="component" value="Chromosome 5"/>
</dbReference>
<reference evidence="11" key="2">
    <citation type="submission" date="2017-06" db="EMBL/GenBank/DDBJ databases">
        <title>WGS assembly of Brachypodium distachyon.</title>
        <authorList>
            <consortium name="The International Brachypodium Initiative"/>
            <person name="Lucas S."/>
            <person name="Harmon-Smith M."/>
            <person name="Lail K."/>
            <person name="Tice H."/>
            <person name="Grimwood J."/>
            <person name="Bruce D."/>
            <person name="Barry K."/>
            <person name="Shu S."/>
            <person name="Lindquist E."/>
            <person name="Wang M."/>
            <person name="Pitluck S."/>
            <person name="Vogel J.P."/>
            <person name="Garvin D.F."/>
            <person name="Mockler T.C."/>
            <person name="Schmutz J."/>
            <person name="Rokhsar D."/>
            <person name="Bevan M.W."/>
        </authorList>
    </citation>
    <scope>NUCLEOTIDE SEQUENCE</scope>
    <source>
        <strain evidence="11">Bd21</strain>
    </source>
</reference>